<proteinExistence type="predicted"/>
<reference evidence="2" key="1">
    <citation type="submission" date="2022-03" db="EMBL/GenBank/DDBJ databases">
        <title>Description of Abyssus ytuae gen. nov., sp. nov., a novel member of the family Flavobacteriaceae isolated from the sediment of Mariana Trench.</title>
        <authorList>
            <person name="Zhang J."/>
            <person name="Xu X."/>
        </authorList>
    </citation>
    <scope>NUCLEOTIDE SEQUENCE</scope>
    <source>
        <strain evidence="2">MT3330</strain>
    </source>
</reference>
<feature type="domain" description="DinB-like" evidence="1">
    <location>
        <begin position="9"/>
        <end position="147"/>
    </location>
</feature>
<accession>A0A9E6ZRD5</accession>
<dbReference type="SUPFAM" id="SSF109854">
    <property type="entry name" value="DinB/YfiT-like putative metalloenzymes"/>
    <property type="match status" value="1"/>
</dbReference>
<protein>
    <submittedName>
        <fullName evidence="2">DinB family protein</fullName>
    </submittedName>
</protein>
<dbReference type="InterPro" id="IPR034660">
    <property type="entry name" value="DinB/YfiT-like"/>
</dbReference>
<dbReference type="Proteomes" id="UP000831290">
    <property type="component" value="Chromosome"/>
</dbReference>
<sequence length="154" mass="17872">MIEKELDILEKTRALILKMVEPLSIDQINIIPPGFNNNVAWNFAHLVVTQQLICYKLSGVDGYIDEEKINRYRKGTAPDPQRKMTGEEFKYYKEQFILNVERLKKDYHNHIFTSYTSYTTSVNVTLNNIEEAVAFNNVHEGIHLGTILALRKLI</sequence>
<name>A0A9E6ZRD5_9FLAO</name>
<evidence type="ECO:0000259" key="1">
    <source>
        <dbReference type="Pfam" id="PF12867"/>
    </source>
</evidence>
<dbReference type="KEGG" id="fbm:MQE35_07615"/>
<evidence type="ECO:0000313" key="3">
    <source>
        <dbReference type="Proteomes" id="UP000831290"/>
    </source>
</evidence>
<gene>
    <name evidence="2" type="ORF">MQE35_07615</name>
</gene>
<organism evidence="2 3">
    <name type="scientific">Abyssalbus ytuae</name>
    <dbReference type="NCBI Taxonomy" id="2926907"/>
    <lineage>
        <taxon>Bacteria</taxon>
        <taxon>Pseudomonadati</taxon>
        <taxon>Bacteroidota</taxon>
        <taxon>Flavobacteriia</taxon>
        <taxon>Flavobacteriales</taxon>
        <taxon>Flavobacteriaceae</taxon>
        <taxon>Abyssalbus</taxon>
    </lineage>
</organism>
<keyword evidence="3" id="KW-1185">Reference proteome</keyword>
<evidence type="ECO:0000313" key="2">
    <source>
        <dbReference type="EMBL" id="UOB19155.1"/>
    </source>
</evidence>
<dbReference type="Gene3D" id="1.20.120.450">
    <property type="entry name" value="dinb family like domain"/>
    <property type="match status" value="1"/>
</dbReference>
<dbReference type="RefSeq" id="WP_255845772.1">
    <property type="nucleotide sequence ID" value="NZ_CP094358.1"/>
</dbReference>
<dbReference type="InterPro" id="IPR024775">
    <property type="entry name" value="DinB-like"/>
</dbReference>
<dbReference type="AlphaFoldDB" id="A0A9E6ZRD5"/>
<dbReference type="Pfam" id="PF12867">
    <property type="entry name" value="DinB_2"/>
    <property type="match status" value="1"/>
</dbReference>
<dbReference type="EMBL" id="CP094358">
    <property type="protein sequence ID" value="UOB19155.1"/>
    <property type="molecule type" value="Genomic_DNA"/>
</dbReference>